<dbReference type="Pfam" id="PF03788">
    <property type="entry name" value="LrgA"/>
    <property type="match status" value="1"/>
</dbReference>
<comment type="subcellular location">
    <subcellularLocation>
        <location evidence="1">Cell membrane</location>
        <topology evidence="1">Multi-pass membrane protein</topology>
    </subcellularLocation>
</comment>
<dbReference type="EMBL" id="CP092418">
    <property type="protein sequence ID" value="USD21445.1"/>
    <property type="molecule type" value="Genomic_DNA"/>
</dbReference>
<evidence type="ECO:0000313" key="8">
    <source>
        <dbReference type="Proteomes" id="UP001055658"/>
    </source>
</evidence>
<evidence type="ECO:0000256" key="5">
    <source>
        <dbReference type="ARBA" id="ARBA00023136"/>
    </source>
</evidence>
<dbReference type="Proteomes" id="UP001055658">
    <property type="component" value="Chromosome"/>
</dbReference>
<keyword evidence="5 6" id="KW-0472">Membrane</keyword>
<keyword evidence="8" id="KW-1185">Reference proteome</keyword>
<protein>
    <submittedName>
        <fullName evidence="7">CidA/LrgA family protein</fullName>
    </submittedName>
</protein>
<sequence>MTAPSPRELAHWVLGIAILFGCERLGSLIGKALALPVPGTVVGMLLLLVGLMVYGSVPRGLAKVSAQLLFLLPLLFLPAATGVFFLRDLSLSDWLGLLAAILFGTLISLTLCTLLLRRLLRKTDIVHNNE</sequence>
<keyword evidence="2" id="KW-1003">Cell membrane</keyword>
<reference evidence="7" key="1">
    <citation type="submission" date="2022-02" db="EMBL/GenBank/DDBJ databases">
        <title>Coral-associated bacteria.</title>
        <authorList>
            <person name="Tang K."/>
            <person name="Wang X."/>
        </authorList>
    </citation>
    <scope>NUCLEOTIDE SEQUENCE</scope>
    <source>
        <strain evidence="7">SCSIO 43006</strain>
    </source>
</reference>
<dbReference type="PROSITE" id="PS51257">
    <property type="entry name" value="PROKAR_LIPOPROTEIN"/>
    <property type="match status" value="1"/>
</dbReference>
<proteinExistence type="predicted"/>
<evidence type="ECO:0000256" key="6">
    <source>
        <dbReference type="SAM" id="Phobius"/>
    </source>
</evidence>
<keyword evidence="3 6" id="KW-0812">Transmembrane</keyword>
<evidence type="ECO:0000256" key="1">
    <source>
        <dbReference type="ARBA" id="ARBA00004651"/>
    </source>
</evidence>
<name>A0ABY4VAX8_9GAMM</name>
<gene>
    <name evidence="7" type="ORF">MJO52_20695</name>
</gene>
<dbReference type="RefSeq" id="WP_252083855.1">
    <property type="nucleotide sequence ID" value="NZ_CP092418.1"/>
</dbReference>
<keyword evidence="4 6" id="KW-1133">Transmembrane helix</keyword>
<evidence type="ECO:0000256" key="3">
    <source>
        <dbReference type="ARBA" id="ARBA00022692"/>
    </source>
</evidence>
<feature type="transmembrane region" description="Helical" evidence="6">
    <location>
        <begin position="66"/>
        <end position="85"/>
    </location>
</feature>
<dbReference type="PANTHER" id="PTHR33931:SF2">
    <property type="entry name" value="HOLIN-LIKE PROTEIN CIDA"/>
    <property type="match status" value="1"/>
</dbReference>
<dbReference type="PANTHER" id="PTHR33931">
    <property type="entry name" value="HOLIN-LIKE PROTEIN CIDA-RELATED"/>
    <property type="match status" value="1"/>
</dbReference>
<evidence type="ECO:0000256" key="2">
    <source>
        <dbReference type="ARBA" id="ARBA00022475"/>
    </source>
</evidence>
<feature type="transmembrane region" description="Helical" evidence="6">
    <location>
        <begin position="35"/>
        <end position="54"/>
    </location>
</feature>
<organism evidence="7 8">
    <name type="scientific">Microbulbifer variabilis</name>
    <dbReference type="NCBI Taxonomy" id="266805"/>
    <lineage>
        <taxon>Bacteria</taxon>
        <taxon>Pseudomonadati</taxon>
        <taxon>Pseudomonadota</taxon>
        <taxon>Gammaproteobacteria</taxon>
        <taxon>Cellvibrionales</taxon>
        <taxon>Microbulbiferaceae</taxon>
        <taxon>Microbulbifer</taxon>
    </lineage>
</organism>
<evidence type="ECO:0000313" key="7">
    <source>
        <dbReference type="EMBL" id="USD21445.1"/>
    </source>
</evidence>
<feature type="transmembrane region" description="Helical" evidence="6">
    <location>
        <begin position="12"/>
        <end position="29"/>
    </location>
</feature>
<dbReference type="InterPro" id="IPR005538">
    <property type="entry name" value="LrgA/CidA"/>
</dbReference>
<feature type="transmembrane region" description="Helical" evidence="6">
    <location>
        <begin position="97"/>
        <end position="116"/>
    </location>
</feature>
<accession>A0ABY4VAX8</accession>
<evidence type="ECO:0000256" key="4">
    <source>
        <dbReference type="ARBA" id="ARBA00022989"/>
    </source>
</evidence>